<dbReference type="PANTHER" id="PTHR13847">
    <property type="entry name" value="SARCOSINE DEHYDROGENASE-RELATED"/>
    <property type="match status" value="1"/>
</dbReference>
<dbReference type="InterPro" id="IPR006076">
    <property type="entry name" value="FAD-dep_OxRdtase"/>
</dbReference>
<accession>A0ABS5S272</accession>
<sequence>MNFSYWEYRTWLSNIDFAIVGSGIVGLNCALELRKKYPKSKIVIFERGTLPSGASTKNAGFACFGSISEILEDLKNHSEEEVVQLVENRVEGLKLLRETLGERQLDYQEYGGYELFTNEDSELFERCRSKINEVNKLLKPIFKDEIFSLKENTFGFENIKNNLIYSKFEGQIDTGKMMYGLLKKAAEQNILILNGSKIDTVEDKGTEVLLQLNSSEIKANKVFIATNGFAKQFLKEDVEPARAQVLITKPIENLKIKGTFHLEKGYYYFRNVENRILFGGGRNLDFKTEETTQMELTDLVQNTLERLLKNVILPKQKFEIDQRWSGIMGMGKQKKPIIKPVSTNVFCGVRLGGMGVAIGSSIGKNLADLL</sequence>
<evidence type="ECO:0000313" key="3">
    <source>
        <dbReference type="Proteomes" id="UP001297092"/>
    </source>
</evidence>
<evidence type="ECO:0000259" key="1">
    <source>
        <dbReference type="Pfam" id="PF01266"/>
    </source>
</evidence>
<dbReference type="Gene3D" id="3.50.50.60">
    <property type="entry name" value="FAD/NAD(P)-binding domain"/>
    <property type="match status" value="1"/>
</dbReference>
<dbReference type="Pfam" id="PF01266">
    <property type="entry name" value="DAO"/>
    <property type="match status" value="1"/>
</dbReference>
<comment type="caution">
    <text evidence="2">The sequence shown here is derived from an EMBL/GenBank/DDBJ whole genome shotgun (WGS) entry which is preliminary data.</text>
</comment>
<dbReference type="SUPFAM" id="SSF51905">
    <property type="entry name" value="FAD/NAD(P)-binding domain"/>
    <property type="match status" value="1"/>
</dbReference>
<protein>
    <submittedName>
        <fullName evidence="2">FAD-binding oxidoreductase</fullName>
    </submittedName>
</protein>
<dbReference type="PANTHER" id="PTHR13847:SF281">
    <property type="entry name" value="FAD DEPENDENT OXIDOREDUCTASE DOMAIN-CONTAINING PROTEIN"/>
    <property type="match status" value="1"/>
</dbReference>
<dbReference type="Proteomes" id="UP001297092">
    <property type="component" value="Unassembled WGS sequence"/>
</dbReference>
<name>A0ABS5S272_9FLAO</name>
<gene>
    <name evidence="2" type="ORF">KIV10_02775</name>
</gene>
<feature type="domain" description="FAD dependent oxidoreductase" evidence="1">
    <location>
        <begin position="16"/>
        <end position="369"/>
    </location>
</feature>
<dbReference type="InterPro" id="IPR036188">
    <property type="entry name" value="FAD/NAD-bd_sf"/>
</dbReference>
<proteinExistence type="predicted"/>
<dbReference type="Gene3D" id="3.30.9.10">
    <property type="entry name" value="D-Amino Acid Oxidase, subunit A, domain 2"/>
    <property type="match status" value="1"/>
</dbReference>
<reference evidence="2 3" key="1">
    <citation type="submission" date="2021-05" db="EMBL/GenBank/DDBJ databases">
        <title>Aequorivita echinoideorum JCM 30378 genome.</title>
        <authorList>
            <person name="Zhang H."/>
            <person name="Li C."/>
        </authorList>
    </citation>
    <scope>NUCLEOTIDE SEQUENCE [LARGE SCALE GENOMIC DNA]</scope>
    <source>
        <strain evidence="2 3">JCM30378</strain>
    </source>
</reference>
<keyword evidence="3" id="KW-1185">Reference proteome</keyword>
<dbReference type="RefSeq" id="WP_214111957.1">
    <property type="nucleotide sequence ID" value="NZ_JAHCTB010000001.1"/>
</dbReference>
<dbReference type="EMBL" id="JAHCTB010000001">
    <property type="protein sequence ID" value="MBT0607098.1"/>
    <property type="molecule type" value="Genomic_DNA"/>
</dbReference>
<organism evidence="2 3">
    <name type="scientific">Aequorivita echinoideorum</name>
    <dbReference type="NCBI Taxonomy" id="1549647"/>
    <lineage>
        <taxon>Bacteria</taxon>
        <taxon>Pseudomonadati</taxon>
        <taxon>Bacteroidota</taxon>
        <taxon>Flavobacteriia</taxon>
        <taxon>Flavobacteriales</taxon>
        <taxon>Flavobacteriaceae</taxon>
        <taxon>Aequorivita</taxon>
    </lineage>
</organism>
<evidence type="ECO:0000313" key="2">
    <source>
        <dbReference type="EMBL" id="MBT0607098.1"/>
    </source>
</evidence>